<protein>
    <submittedName>
        <fullName evidence="1">Uncharacterized protein</fullName>
    </submittedName>
</protein>
<dbReference type="AlphaFoldDB" id="A0A6S7JCR1"/>
<evidence type="ECO:0000313" key="2">
    <source>
        <dbReference type="Proteomes" id="UP001152795"/>
    </source>
</evidence>
<dbReference type="Proteomes" id="UP001152795">
    <property type="component" value="Unassembled WGS sequence"/>
</dbReference>
<feature type="non-terminal residue" evidence="1">
    <location>
        <position position="124"/>
    </location>
</feature>
<dbReference type="EMBL" id="CACRXK020015065">
    <property type="protein sequence ID" value="CAB4027854.1"/>
    <property type="molecule type" value="Genomic_DNA"/>
</dbReference>
<proteinExistence type="predicted"/>
<keyword evidence="2" id="KW-1185">Reference proteome</keyword>
<accession>A0A6S7JCR1</accession>
<name>A0A6S7JCR1_PARCT</name>
<sequence length="124" mass="14372">KAAKRLYIIRTLKRSGMTADDLLTIYIALIRSVLEYCCPAQFEESFENNLPKFIIQRAGPFLRIFTEEDSNGRWWRNEKGTFFWGGGYCAQRTWSATSRLLLVLIFNLCSYAGYVFSLEAGYNQ</sequence>
<gene>
    <name evidence="1" type="ORF">PACLA_8A005663</name>
</gene>
<reference evidence="1" key="1">
    <citation type="submission" date="2020-04" db="EMBL/GenBank/DDBJ databases">
        <authorList>
            <person name="Alioto T."/>
            <person name="Alioto T."/>
            <person name="Gomez Garrido J."/>
        </authorList>
    </citation>
    <scope>NUCLEOTIDE SEQUENCE</scope>
    <source>
        <strain evidence="1">A484AB</strain>
    </source>
</reference>
<organism evidence="1 2">
    <name type="scientific">Paramuricea clavata</name>
    <name type="common">Red gorgonian</name>
    <name type="synonym">Violescent sea-whip</name>
    <dbReference type="NCBI Taxonomy" id="317549"/>
    <lineage>
        <taxon>Eukaryota</taxon>
        <taxon>Metazoa</taxon>
        <taxon>Cnidaria</taxon>
        <taxon>Anthozoa</taxon>
        <taxon>Octocorallia</taxon>
        <taxon>Malacalcyonacea</taxon>
        <taxon>Plexauridae</taxon>
        <taxon>Paramuricea</taxon>
    </lineage>
</organism>
<comment type="caution">
    <text evidence="1">The sequence shown here is derived from an EMBL/GenBank/DDBJ whole genome shotgun (WGS) entry which is preliminary data.</text>
</comment>
<evidence type="ECO:0000313" key="1">
    <source>
        <dbReference type="EMBL" id="CAB4027854.1"/>
    </source>
</evidence>